<evidence type="ECO:0000256" key="21">
    <source>
        <dbReference type="ARBA" id="ARBA00049244"/>
    </source>
</evidence>
<keyword evidence="11" id="KW-0227">DNA damage</keyword>
<organism evidence="25 26">
    <name type="scientific">Geotalea uraniireducens</name>
    <dbReference type="NCBI Taxonomy" id="351604"/>
    <lineage>
        <taxon>Bacteria</taxon>
        <taxon>Pseudomonadati</taxon>
        <taxon>Thermodesulfobacteriota</taxon>
        <taxon>Desulfuromonadia</taxon>
        <taxon>Geobacterales</taxon>
        <taxon>Geobacteraceae</taxon>
        <taxon>Geotalea</taxon>
    </lineage>
</organism>
<feature type="domain" description="Helix-hairpin-helix DNA-binding motif class 1" evidence="22">
    <location>
        <begin position="125"/>
        <end position="144"/>
    </location>
</feature>
<keyword evidence="14" id="KW-0915">Sodium</keyword>
<dbReference type="Gene3D" id="3.30.210.10">
    <property type="entry name" value="DNA polymerase, thumb domain"/>
    <property type="match status" value="1"/>
</dbReference>
<gene>
    <name evidence="25" type="ORF">GURASL_25110</name>
</gene>
<feature type="domain" description="Helix-hairpin-helix DNA-binding motif class 1" evidence="22">
    <location>
        <begin position="50"/>
        <end position="69"/>
    </location>
</feature>
<evidence type="ECO:0000256" key="8">
    <source>
        <dbReference type="ARBA" id="ARBA00022679"/>
    </source>
</evidence>
<keyword evidence="10" id="KW-0235">DNA replication</keyword>
<dbReference type="PIRSF" id="PIRSF005047">
    <property type="entry name" value="UCP005047_YshC"/>
    <property type="match status" value="1"/>
</dbReference>
<evidence type="ECO:0000259" key="24">
    <source>
        <dbReference type="SMART" id="SM00483"/>
    </source>
</evidence>
<keyword evidence="9" id="KW-0548">Nucleotidyltransferase</keyword>
<dbReference type="SMART" id="SM00278">
    <property type="entry name" value="HhH1"/>
    <property type="match status" value="3"/>
</dbReference>
<sequence length="577" mass="63179">MKNFELARIFTEMGDILEIKGDNPFKIRAYRRAALNLEGLAQSVETLSDAELREIPGIGEELAAKIEEYCATGSVHAHEKLQEALPPGLLDILAIPGLGPKTVKLLYDQAGVTDLDGLERAANDGKLLGIPGIRAKTVENILKGIATVRRGRERRPLGLVLPLARELMAALQKQAPIERLELAGSIRRRRETVKDIDLVATTAEPERLMEAFVRLPLVTDVVMHGPTRSSVTIRDGINVDLRVVAGESFGAALAYLTGSKGHNIRLRDLAVRRGLKINEYGIFREPGGERLGGAAEEDVYRLLELPFVPPELREDGGEVEAALAGQLPQLVTTADIRGELHAHSRWSDGAHSLDELVAAARARGLSYLALTDHSRGLGVANGLTPERLREQRQEVAALNGRLTGFTILHGTEMDIRGDGSLDFPDEVLAELDLVIASIHSGFRQSREQLTGRVCAAMRNPYVDIIAHPTGRLLDERDPYEIDLAEVVRVARETGTALEINAYPLRLDLADVWARRAKDAGVMLAINTDVHVLSQFETLDYGVAVARRGWLEKGDILNCLDLAALRAWLAAKRRQAKG</sequence>
<keyword evidence="25" id="KW-0378">Hydrolase</keyword>
<comment type="cofactor">
    <cofactor evidence="1">
        <name>Mg(2+)</name>
        <dbReference type="ChEBI" id="CHEBI:18420"/>
    </cofactor>
</comment>
<evidence type="ECO:0000256" key="17">
    <source>
        <dbReference type="ARBA" id="ARBA00035726"/>
    </source>
</evidence>
<evidence type="ECO:0000256" key="18">
    <source>
        <dbReference type="ARBA" id="ARBA00044632"/>
    </source>
</evidence>
<dbReference type="NCBIfam" id="NF006375">
    <property type="entry name" value="PRK08609.1"/>
    <property type="match status" value="1"/>
</dbReference>
<reference evidence="25 26" key="1">
    <citation type="submission" date="2022-12" db="EMBL/GenBank/DDBJ databases">
        <title>Polyphasic characterization of Geotalea uranireducens NIT-SL11 newly isolated from a complex of sewage sludge and microbially reduced graphene oxide.</title>
        <authorList>
            <person name="Xie L."/>
            <person name="Yoshida N."/>
            <person name="Meng L."/>
        </authorList>
    </citation>
    <scope>NUCLEOTIDE SEQUENCE [LARGE SCALE GENOMIC DNA]</scope>
    <source>
        <strain evidence="25 26">NIT-SL11</strain>
    </source>
</reference>
<dbReference type="PANTHER" id="PTHR36928">
    <property type="entry name" value="PHOSPHATASE YCDX-RELATED"/>
    <property type="match status" value="1"/>
</dbReference>
<dbReference type="Pfam" id="PF14791">
    <property type="entry name" value="DNA_pol_B_thumb"/>
    <property type="match status" value="1"/>
</dbReference>
<evidence type="ECO:0000256" key="10">
    <source>
        <dbReference type="ARBA" id="ARBA00022705"/>
    </source>
</evidence>
<dbReference type="EC" id="4.2.99.18" evidence="4"/>
<dbReference type="InterPro" id="IPR029398">
    <property type="entry name" value="PolB_thumb"/>
</dbReference>
<dbReference type="InterPro" id="IPR003583">
    <property type="entry name" value="Hlx-hairpin-Hlx_DNA-bd_motif"/>
</dbReference>
<evidence type="ECO:0000256" key="3">
    <source>
        <dbReference type="ARBA" id="ARBA00012417"/>
    </source>
</evidence>
<keyword evidence="26" id="KW-1185">Reference proteome</keyword>
<dbReference type="InterPro" id="IPR003141">
    <property type="entry name" value="Pol/His_phosphatase_N"/>
</dbReference>
<keyword evidence="15" id="KW-0234">DNA repair</keyword>
<evidence type="ECO:0000256" key="6">
    <source>
        <dbReference type="ARBA" id="ARBA00022481"/>
    </source>
</evidence>
<keyword evidence="12" id="KW-0832">Ubl conjugation</keyword>
<evidence type="ECO:0000256" key="14">
    <source>
        <dbReference type="ARBA" id="ARBA00023053"/>
    </source>
</evidence>
<evidence type="ECO:0000256" key="11">
    <source>
        <dbReference type="ARBA" id="ARBA00022763"/>
    </source>
</evidence>
<dbReference type="Pfam" id="PF14716">
    <property type="entry name" value="HHH_8"/>
    <property type="match status" value="1"/>
</dbReference>
<dbReference type="CDD" id="cd07436">
    <property type="entry name" value="PHP_PolX"/>
    <property type="match status" value="1"/>
</dbReference>
<dbReference type="InterPro" id="IPR050243">
    <property type="entry name" value="PHP_phosphatase"/>
</dbReference>
<keyword evidence="25" id="KW-0269">Exonuclease</keyword>
<evidence type="ECO:0000259" key="22">
    <source>
        <dbReference type="SMART" id="SM00278"/>
    </source>
</evidence>
<evidence type="ECO:0000256" key="1">
    <source>
        <dbReference type="ARBA" id="ARBA00001946"/>
    </source>
</evidence>
<evidence type="ECO:0000256" key="9">
    <source>
        <dbReference type="ARBA" id="ARBA00022695"/>
    </source>
</evidence>
<dbReference type="InterPro" id="IPR002008">
    <property type="entry name" value="DNA_pol_X_beta-like"/>
</dbReference>
<proteinExistence type="predicted"/>
<evidence type="ECO:0000313" key="26">
    <source>
        <dbReference type="Proteomes" id="UP001317705"/>
    </source>
</evidence>
<evidence type="ECO:0000256" key="19">
    <source>
        <dbReference type="ARBA" id="ARBA00044678"/>
    </source>
</evidence>
<dbReference type="PRINTS" id="PR00870">
    <property type="entry name" value="DNAPOLXBETA"/>
</dbReference>
<comment type="function">
    <text evidence="20">Repair polymerase that plays a key role in base-excision repair. During this process, the damaged base is excised by specific DNA glycosylases, the DNA backbone is nicked at the abasic site by an apurinic/apyrimidic (AP) endonuclease, and POLB removes 5'-deoxyribose-phosphate from the preincised AP site acting as a 5'-deoxyribose-phosphate lyase (5'-dRP lyase); through its DNA polymerase activity, it adds one nucleotide to the 3' end of the arising single-nucleotide gap. Conducts 'gap-filling' DNA synthesis in a stepwise distributive fashion rather than in a processive fashion as for other DNA polymerases. It is also able to cleave sugar-phosphate bonds 3' to an intact AP site, acting as an AP lyase.</text>
</comment>
<dbReference type="Proteomes" id="UP001317705">
    <property type="component" value="Chromosome"/>
</dbReference>
<dbReference type="SUPFAM" id="SSF89550">
    <property type="entry name" value="PHP domain-like"/>
    <property type="match status" value="1"/>
</dbReference>
<evidence type="ECO:0000256" key="12">
    <source>
        <dbReference type="ARBA" id="ARBA00022843"/>
    </source>
</evidence>
<evidence type="ECO:0000313" key="25">
    <source>
        <dbReference type="EMBL" id="BDV43588.1"/>
    </source>
</evidence>
<name>A0ABM8EN10_9BACT</name>
<dbReference type="InterPro" id="IPR043519">
    <property type="entry name" value="NT_sf"/>
</dbReference>
<evidence type="ECO:0000256" key="13">
    <source>
        <dbReference type="ARBA" id="ARBA00022932"/>
    </source>
</evidence>
<feature type="domain" description="Polymerase/histidinol phosphatase N-terminal" evidence="23">
    <location>
        <begin position="338"/>
        <end position="417"/>
    </location>
</feature>
<evidence type="ECO:0000256" key="15">
    <source>
        <dbReference type="ARBA" id="ARBA00023204"/>
    </source>
</evidence>
<dbReference type="InterPro" id="IPR022311">
    <property type="entry name" value="PolX-like"/>
</dbReference>
<dbReference type="SMART" id="SM00483">
    <property type="entry name" value="POLXc"/>
    <property type="match status" value="1"/>
</dbReference>
<dbReference type="SMART" id="SM00481">
    <property type="entry name" value="POLIIIAc"/>
    <property type="match status" value="1"/>
</dbReference>
<keyword evidence="8" id="KW-0808">Transferase</keyword>
<dbReference type="EC" id="2.7.7.7" evidence="3"/>
<evidence type="ECO:0000256" key="5">
    <source>
        <dbReference type="ARBA" id="ARBA00020020"/>
    </source>
</evidence>
<comment type="catalytic activity">
    <reaction evidence="18">
        <text>2'-deoxyribonucleotide-(2'-deoxyribose 5'-phosphate)-2'-deoxyribonucleotide-DNA = a 3'-end 2'-deoxyribonucleotide-(2,3-dehydro-2,3-deoxyribose 5'-phosphate)-DNA + a 5'-end 5'-phospho-2'-deoxyribonucleoside-DNA + H(+)</text>
        <dbReference type="Rhea" id="RHEA:66592"/>
        <dbReference type="Rhea" id="RHEA-COMP:13180"/>
        <dbReference type="Rhea" id="RHEA-COMP:16897"/>
        <dbReference type="Rhea" id="RHEA-COMP:17067"/>
        <dbReference type="ChEBI" id="CHEBI:15378"/>
        <dbReference type="ChEBI" id="CHEBI:136412"/>
        <dbReference type="ChEBI" id="CHEBI:157695"/>
        <dbReference type="ChEBI" id="CHEBI:167181"/>
        <dbReference type="EC" id="4.2.99.18"/>
    </reaction>
</comment>
<dbReference type="InterPro" id="IPR027421">
    <property type="entry name" value="DNA_pol_lamdba_lyase_dom_sf"/>
</dbReference>
<dbReference type="Pfam" id="PF14520">
    <property type="entry name" value="HHH_5"/>
    <property type="match status" value="1"/>
</dbReference>
<dbReference type="SUPFAM" id="SSF47802">
    <property type="entry name" value="DNA polymerase beta, N-terminal domain-like"/>
    <property type="match status" value="1"/>
</dbReference>
<comment type="catalytic activity">
    <reaction evidence="21">
        <text>DNA(n) + a 2'-deoxyribonucleoside 5'-triphosphate = DNA(n+1) + diphosphate</text>
        <dbReference type="Rhea" id="RHEA:22508"/>
        <dbReference type="Rhea" id="RHEA-COMP:17339"/>
        <dbReference type="Rhea" id="RHEA-COMP:17340"/>
        <dbReference type="ChEBI" id="CHEBI:33019"/>
        <dbReference type="ChEBI" id="CHEBI:61560"/>
        <dbReference type="ChEBI" id="CHEBI:173112"/>
        <dbReference type="EC" id="2.7.7.7"/>
    </reaction>
</comment>
<dbReference type="CDD" id="cd00141">
    <property type="entry name" value="NT_POLXc"/>
    <property type="match status" value="1"/>
</dbReference>
<accession>A0ABM8EN10</accession>
<comment type="catalytic activity">
    <reaction evidence="19">
        <text>a 5'-end 2'-deoxyribose-2'-deoxyribonucleotide-DNA = (2E,4S)-4-hydroxypenten-2-al-5-phosphate + a 5'-end 5'-phospho-2'-deoxyribonucleoside-DNA + H(+)</text>
        <dbReference type="Rhea" id="RHEA:76255"/>
        <dbReference type="Rhea" id="RHEA-COMP:13180"/>
        <dbReference type="Rhea" id="RHEA-COMP:18657"/>
        <dbReference type="ChEBI" id="CHEBI:15378"/>
        <dbReference type="ChEBI" id="CHEBI:136412"/>
        <dbReference type="ChEBI" id="CHEBI:195194"/>
        <dbReference type="ChEBI" id="CHEBI:195195"/>
    </reaction>
</comment>
<dbReference type="InterPro" id="IPR004013">
    <property type="entry name" value="PHP_dom"/>
</dbReference>
<dbReference type="SUPFAM" id="SSF81301">
    <property type="entry name" value="Nucleotidyltransferase"/>
    <property type="match status" value="1"/>
</dbReference>
<protein>
    <recommendedName>
        <fullName evidence="5">DNA polymerase beta</fullName>
        <ecNumber evidence="3">2.7.7.7</ecNumber>
        <ecNumber evidence="4">4.2.99.18</ecNumber>
    </recommendedName>
    <alternativeName>
        <fullName evidence="16">5'-deoxyribose-phosphate lyase</fullName>
    </alternativeName>
    <alternativeName>
        <fullName evidence="17">AP lyase</fullName>
    </alternativeName>
</protein>
<feature type="domain" description="Helix-hairpin-helix DNA-binding motif class 1" evidence="22">
    <location>
        <begin position="90"/>
        <end position="109"/>
    </location>
</feature>
<keyword evidence="6" id="KW-0488">Methylation</keyword>
<dbReference type="Gene3D" id="3.20.20.140">
    <property type="entry name" value="Metal-dependent hydrolases"/>
    <property type="match status" value="1"/>
</dbReference>
<evidence type="ECO:0000256" key="20">
    <source>
        <dbReference type="ARBA" id="ARBA00045548"/>
    </source>
</evidence>
<dbReference type="InterPro" id="IPR047967">
    <property type="entry name" value="PolX_PHP"/>
</dbReference>
<dbReference type="PANTHER" id="PTHR36928:SF1">
    <property type="entry name" value="PHOSPHATASE YCDX-RELATED"/>
    <property type="match status" value="1"/>
</dbReference>
<dbReference type="RefSeq" id="WP_281999715.1">
    <property type="nucleotide sequence ID" value="NZ_AP027151.1"/>
</dbReference>
<evidence type="ECO:0000256" key="7">
    <source>
        <dbReference type="ARBA" id="ARBA00022634"/>
    </source>
</evidence>
<dbReference type="Pfam" id="PF02811">
    <property type="entry name" value="PHP"/>
    <property type="match status" value="1"/>
</dbReference>
<evidence type="ECO:0000259" key="23">
    <source>
        <dbReference type="SMART" id="SM00481"/>
    </source>
</evidence>
<dbReference type="EMBL" id="AP027151">
    <property type="protein sequence ID" value="BDV43588.1"/>
    <property type="molecule type" value="Genomic_DNA"/>
</dbReference>
<comment type="subcellular location">
    <subcellularLocation>
        <location evidence="2">Cytoplasm</location>
    </subcellularLocation>
</comment>
<keyword evidence="7" id="KW-0237">DNA synthesis</keyword>
<dbReference type="Gene3D" id="3.30.460.10">
    <property type="entry name" value="Beta Polymerase, domain 2"/>
    <property type="match status" value="1"/>
</dbReference>
<dbReference type="Gene3D" id="1.10.150.110">
    <property type="entry name" value="DNA polymerase beta, N-terminal domain-like"/>
    <property type="match status" value="1"/>
</dbReference>
<dbReference type="Gene3D" id="1.10.150.20">
    <property type="entry name" value="5' to 3' exonuclease, C-terminal subdomain"/>
    <property type="match status" value="1"/>
</dbReference>
<dbReference type="InterPro" id="IPR037160">
    <property type="entry name" value="DNA_Pol_thumb_sf"/>
</dbReference>
<dbReference type="InterPro" id="IPR016195">
    <property type="entry name" value="Pol/histidinol_Pase-like"/>
</dbReference>
<evidence type="ECO:0000256" key="2">
    <source>
        <dbReference type="ARBA" id="ARBA00004496"/>
    </source>
</evidence>
<dbReference type="InterPro" id="IPR002054">
    <property type="entry name" value="DNA-dir_DNA_pol_X"/>
</dbReference>
<dbReference type="GO" id="GO:0004527">
    <property type="term" value="F:exonuclease activity"/>
    <property type="evidence" value="ECO:0007669"/>
    <property type="project" value="UniProtKB-KW"/>
</dbReference>
<dbReference type="InterPro" id="IPR010996">
    <property type="entry name" value="HHH_MUS81"/>
</dbReference>
<feature type="domain" description="DNA-directed DNA polymerase X" evidence="24">
    <location>
        <begin position="1"/>
        <end position="314"/>
    </location>
</feature>
<keyword evidence="25" id="KW-0540">Nuclease</keyword>
<keyword evidence="13" id="KW-0239">DNA-directed DNA polymerase</keyword>
<evidence type="ECO:0000256" key="16">
    <source>
        <dbReference type="ARBA" id="ARBA00035717"/>
    </source>
</evidence>
<evidence type="ECO:0000256" key="4">
    <source>
        <dbReference type="ARBA" id="ARBA00012720"/>
    </source>
</evidence>